<sequence>MVVSVQIWNDDDVNLIEQTNKHQKLLSVYDLNAKRLLLRFNKNILIASCNSHDEQVVLLEDNEVPGNYKDNDCIDSDTYVTRDNNYAMIYSRKHIEKSRQGINIHREFSSIGSINIFNTFNGESVWKINPCDDVDLAIATRKESGNNMTNSRSILHEALQDVTTLLYDEERHIIYTGNKRGLFHVWSN</sequence>
<dbReference type="PANTHER" id="PTHR31789">
    <property type="entry name" value="OS05G0482600 PROTEIN"/>
    <property type="match status" value="1"/>
</dbReference>
<evidence type="ECO:0000313" key="1">
    <source>
        <dbReference type="EMBL" id="OQU76005.1"/>
    </source>
</evidence>
<gene>
    <name evidence="1" type="ORF">SORBI_3010G073432</name>
</gene>
<dbReference type="PANTHER" id="PTHR31789:SF1">
    <property type="entry name" value="OS05G0482600 PROTEIN"/>
    <property type="match status" value="1"/>
</dbReference>
<dbReference type="Proteomes" id="UP000000768">
    <property type="component" value="Chromosome 10"/>
</dbReference>
<keyword evidence="2" id="KW-1185">Reference proteome</keyword>
<accession>A0A1W0VRX5</accession>
<dbReference type="InParanoid" id="A0A1W0VRX5"/>
<dbReference type="Gramene" id="OQU76005">
    <property type="protein sequence ID" value="OQU76005"/>
    <property type="gene ID" value="SORBI_3010G073432"/>
</dbReference>
<dbReference type="STRING" id="4558.A0A1W0VRX5"/>
<evidence type="ECO:0000313" key="2">
    <source>
        <dbReference type="Proteomes" id="UP000000768"/>
    </source>
</evidence>
<reference evidence="1 2" key="1">
    <citation type="journal article" date="2009" name="Nature">
        <title>The Sorghum bicolor genome and the diversification of grasses.</title>
        <authorList>
            <person name="Paterson A.H."/>
            <person name="Bowers J.E."/>
            <person name="Bruggmann R."/>
            <person name="Dubchak I."/>
            <person name="Grimwood J."/>
            <person name="Gundlach H."/>
            <person name="Haberer G."/>
            <person name="Hellsten U."/>
            <person name="Mitros T."/>
            <person name="Poliakov A."/>
            <person name="Schmutz J."/>
            <person name="Spannagl M."/>
            <person name="Tang H."/>
            <person name="Wang X."/>
            <person name="Wicker T."/>
            <person name="Bharti A.K."/>
            <person name="Chapman J."/>
            <person name="Feltus F.A."/>
            <person name="Gowik U."/>
            <person name="Grigoriev I.V."/>
            <person name="Lyons E."/>
            <person name="Maher C.A."/>
            <person name="Martis M."/>
            <person name="Narechania A."/>
            <person name="Otillar R.P."/>
            <person name="Penning B.W."/>
            <person name="Salamov A.A."/>
            <person name="Wang Y."/>
            <person name="Zhang L."/>
            <person name="Carpita N.C."/>
            <person name="Freeling M."/>
            <person name="Gingle A.R."/>
            <person name="Hash C.T."/>
            <person name="Keller B."/>
            <person name="Klein P."/>
            <person name="Kresovich S."/>
            <person name="McCann M.C."/>
            <person name="Ming R."/>
            <person name="Peterson D.G."/>
            <person name="Mehboob-ur-Rahman"/>
            <person name="Ware D."/>
            <person name="Westhoff P."/>
            <person name="Mayer K.F."/>
            <person name="Messing J."/>
            <person name="Rokhsar D.S."/>
        </authorList>
    </citation>
    <scope>NUCLEOTIDE SEQUENCE [LARGE SCALE GENOMIC DNA]</scope>
    <source>
        <strain evidence="2">cv. BTx623</strain>
    </source>
</reference>
<protein>
    <submittedName>
        <fullName evidence="1">Uncharacterized protein</fullName>
    </submittedName>
</protein>
<organism evidence="1 2">
    <name type="scientific">Sorghum bicolor</name>
    <name type="common">Sorghum</name>
    <name type="synonym">Sorghum vulgare</name>
    <dbReference type="NCBI Taxonomy" id="4558"/>
    <lineage>
        <taxon>Eukaryota</taxon>
        <taxon>Viridiplantae</taxon>
        <taxon>Streptophyta</taxon>
        <taxon>Embryophyta</taxon>
        <taxon>Tracheophyta</taxon>
        <taxon>Spermatophyta</taxon>
        <taxon>Magnoliopsida</taxon>
        <taxon>Liliopsida</taxon>
        <taxon>Poales</taxon>
        <taxon>Poaceae</taxon>
        <taxon>PACMAD clade</taxon>
        <taxon>Panicoideae</taxon>
        <taxon>Andropogonodae</taxon>
        <taxon>Andropogoneae</taxon>
        <taxon>Sorghinae</taxon>
        <taxon>Sorghum</taxon>
    </lineage>
</organism>
<dbReference type="AlphaFoldDB" id="A0A1W0VRX5"/>
<dbReference type="EMBL" id="CM000769">
    <property type="protein sequence ID" value="OQU76005.1"/>
    <property type="molecule type" value="Genomic_DNA"/>
</dbReference>
<reference evidence="2" key="2">
    <citation type="journal article" date="2018" name="Plant J.">
        <title>The Sorghum bicolor reference genome: improved assembly, gene annotations, a transcriptome atlas, and signatures of genome organization.</title>
        <authorList>
            <person name="McCormick R.F."/>
            <person name="Truong S.K."/>
            <person name="Sreedasyam A."/>
            <person name="Jenkins J."/>
            <person name="Shu S."/>
            <person name="Sims D."/>
            <person name="Kennedy M."/>
            <person name="Amirebrahimi M."/>
            <person name="Weers B.D."/>
            <person name="McKinley B."/>
            <person name="Mattison A."/>
            <person name="Morishige D.T."/>
            <person name="Grimwood J."/>
            <person name="Schmutz J."/>
            <person name="Mullet J.E."/>
        </authorList>
    </citation>
    <scope>NUCLEOTIDE SEQUENCE [LARGE SCALE GENOMIC DNA]</scope>
    <source>
        <strain evidence="2">cv. BTx623</strain>
    </source>
</reference>
<proteinExistence type="predicted"/>
<name>A0A1W0VRX5_SORBI</name>